<dbReference type="AlphaFoldDB" id="A0A3M7QVQ7"/>
<accession>A0A3M7QVQ7</accession>
<comment type="caution">
    <text evidence="1">The sequence shown here is derived from an EMBL/GenBank/DDBJ whole genome shotgun (WGS) entry which is preliminary data.</text>
</comment>
<evidence type="ECO:0000313" key="1">
    <source>
        <dbReference type="EMBL" id="RNA15422.1"/>
    </source>
</evidence>
<name>A0A3M7QVQ7_BRAPC</name>
<reference evidence="1 2" key="1">
    <citation type="journal article" date="2018" name="Sci. Rep.">
        <title>Genomic signatures of local adaptation to the degree of environmental predictability in rotifers.</title>
        <authorList>
            <person name="Franch-Gras L."/>
            <person name="Hahn C."/>
            <person name="Garcia-Roger E.M."/>
            <person name="Carmona M.J."/>
            <person name="Serra M."/>
            <person name="Gomez A."/>
        </authorList>
    </citation>
    <scope>NUCLEOTIDE SEQUENCE [LARGE SCALE GENOMIC DNA]</scope>
    <source>
        <strain evidence="1">HYR1</strain>
    </source>
</reference>
<evidence type="ECO:0000313" key="2">
    <source>
        <dbReference type="Proteomes" id="UP000276133"/>
    </source>
</evidence>
<keyword evidence="2" id="KW-1185">Reference proteome</keyword>
<gene>
    <name evidence="1" type="ORF">BpHYR1_043389</name>
</gene>
<organism evidence="1 2">
    <name type="scientific">Brachionus plicatilis</name>
    <name type="common">Marine rotifer</name>
    <name type="synonym">Brachionus muelleri</name>
    <dbReference type="NCBI Taxonomy" id="10195"/>
    <lineage>
        <taxon>Eukaryota</taxon>
        <taxon>Metazoa</taxon>
        <taxon>Spiralia</taxon>
        <taxon>Gnathifera</taxon>
        <taxon>Rotifera</taxon>
        <taxon>Eurotatoria</taxon>
        <taxon>Monogononta</taxon>
        <taxon>Pseudotrocha</taxon>
        <taxon>Ploima</taxon>
        <taxon>Brachionidae</taxon>
        <taxon>Brachionus</taxon>
    </lineage>
</organism>
<dbReference type="Proteomes" id="UP000276133">
    <property type="component" value="Unassembled WGS sequence"/>
</dbReference>
<sequence>MKFEDIRTEKKTLSLALSLEKKEFLTTVCSEVELDFLGLVACMANWPDKQTKINEIFESKDNLEVISWLQDRKLIPQKPIRDNSEVVTLYELIMNYD</sequence>
<proteinExistence type="predicted"/>
<dbReference type="EMBL" id="REGN01004953">
    <property type="protein sequence ID" value="RNA15422.1"/>
    <property type="molecule type" value="Genomic_DNA"/>
</dbReference>
<protein>
    <submittedName>
        <fullName evidence="1">Uncharacterized protein</fullName>
    </submittedName>
</protein>